<dbReference type="SMART" id="SM00235">
    <property type="entry name" value="ZnMc"/>
    <property type="match status" value="1"/>
</dbReference>
<dbReference type="Gene3D" id="3.40.390.10">
    <property type="entry name" value="Collagenase (Catalytic Domain)"/>
    <property type="match status" value="1"/>
</dbReference>
<feature type="binding site" evidence="6">
    <location>
        <position position="29"/>
    </location>
    <ligand>
        <name>Ca(2+)</name>
        <dbReference type="ChEBI" id="CHEBI:29108"/>
        <label>3</label>
    </ligand>
</feature>
<gene>
    <name evidence="9" type="ORF">MKW98_001708</name>
</gene>
<dbReference type="GO" id="GO:0030198">
    <property type="term" value="P:extracellular matrix organization"/>
    <property type="evidence" value="ECO:0007669"/>
    <property type="project" value="TreeGrafter"/>
</dbReference>
<evidence type="ECO:0000313" key="9">
    <source>
        <dbReference type="EMBL" id="KAI3867274.1"/>
    </source>
</evidence>
<dbReference type="Proteomes" id="UP001202328">
    <property type="component" value="Unassembled WGS sequence"/>
</dbReference>
<sequence>NFTETQDYEHANITIGFYYGDHGDWNPFDDRVLAHASGPGPGAHLHFNAAHTWAVDFNSEKSKNAFDLETIAVHEIGHLLGLDHSSIRDAVMWPSELPRKKKVDLALDDVNGAQALYGANTNINLDSLKVKHLATSFFGSRVIWISIVVLVFLISVSVVVVKLLYFWDRNKTQENQIDVSDTPL</sequence>
<feature type="binding site" evidence="6">
    <location>
        <position position="24"/>
    </location>
    <ligand>
        <name>Zn(2+)</name>
        <dbReference type="ChEBI" id="CHEBI:29105"/>
        <label>1</label>
    </ligand>
</feature>
<keyword evidence="10" id="KW-1185">Reference proteome</keyword>
<protein>
    <recommendedName>
        <fullName evidence="8">Peptidase metallopeptidase domain-containing protein</fullName>
    </recommendedName>
</protein>
<evidence type="ECO:0000256" key="5">
    <source>
        <dbReference type="PIRSR" id="PIRSR621190-1"/>
    </source>
</evidence>
<comment type="caution">
    <text evidence="9">The sequence shown here is derived from an EMBL/GenBank/DDBJ whole genome shotgun (WGS) entry which is preliminary data.</text>
</comment>
<feature type="binding site" evidence="6">
    <location>
        <position position="84"/>
    </location>
    <ligand>
        <name>Zn(2+)</name>
        <dbReference type="ChEBI" id="CHEBI:29105"/>
        <label>2</label>
        <note>catalytic</note>
    </ligand>
</feature>
<evidence type="ECO:0000256" key="4">
    <source>
        <dbReference type="ARBA" id="ARBA00022833"/>
    </source>
</evidence>
<evidence type="ECO:0000256" key="2">
    <source>
        <dbReference type="ARBA" id="ARBA00022723"/>
    </source>
</evidence>
<comment type="cofactor">
    <cofactor evidence="6">
        <name>Ca(2+)</name>
        <dbReference type="ChEBI" id="CHEBI:29108"/>
    </cofactor>
    <text evidence="6">Can bind about 5 Ca(2+) ions per subunit.</text>
</comment>
<feature type="non-terminal residue" evidence="9">
    <location>
        <position position="1"/>
    </location>
</feature>
<evidence type="ECO:0000256" key="1">
    <source>
        <dbReference type="ARBA" id="ARBA00022670"/>
    </source>
</evidence>
<dbReference type="GO" id="GO:0031012">
    <property type="term" value="C:extracellular matrix"/>
    <property type="evidence" value="ECO:0007669"/>
    <property type="project" value="InterPro"/>
</dbReference>
<keyword evidence="7" id="KW-1133">Transmembrane helix</keyword>
<evidence type="ECO:0000256" key="3">
    <source>
        <dbReference type="ARBA" id="ARBA00022801"/>
    </source>
</evidence>
<evidence type="ECO:0000313" key="10">
    <source>
        <dbReference type="Proteomes" id="UP001202328"/>
    </source>
</evidence>
<dbReference type="GO" id="GO:0008270">
    <property type="term" value="F:zinc ion binding"/>
    <property type="evidence" value="ECO:0007669"/>
    <property type="project" value="InterPro"/>
</dbReference>
<dbReference type="EMBL" id="JAJJMB010013564">
    <property type="protein sequence ID" value="KAI3867274.1"/>
    <property type="molecule type" value="Genomic_DNA"/>
</dbReference>
<dbReference type="PANTHER" id="PTHR10201">
    <property type="entry name" value="MATRIX METALLOPROTEINASE"/>
    <property type="match status" value="1"/>
</dbReference>
<feature type="binding site" evidence="6">
    <location>
        <position position="78"/>
    </location>
    <ligand>
        <name>Zn(2+)</name>
        <dbReference type="ChEBI" id="CHEBI:29105"/>
        <label>2</label>
        <note>catalytic</note>
    </ligand>
</feature>
<evidence type="ECO:0000259" key="8">
    <source>
        <dbReference type="SMART" id="SM00235"/>
    </source>
</evidence>
<dbReference type="AlphaFoldDB" id="A0AAD4S6G0"/>
<feature type="domain" description="Peptidase metallopeptidase" evidence="8">
    <location>
        <begin position="1"/>
        <end position="119"/>
    </location>
</feature>
<keyword evidence="6" id="KW-0106">Calcium</keyword>
<keyword evidence="2 6" id="KW-0479">Metal-binding</keyword>
<dbReference type="InterPro" id="IPR024079">
    <property type="entry name" value="MetalloPept_cat_dom_sf"/>
</dbReference>
<dbReference type="InterPro" id="IPR006026">
    <property type="entry name" value="Peptidase_Metallo"/>
</dbReference>
<feature type="active site" evidence="5">
    <location>
        <position position="75"/>
    </location>
</feature>
<evidence type="ECO:0000256" key="7">
    <source>
        <dbReference type="SAM" id="Phobius"/>
    </source>
</evidence>
<comment type="cofactor">
    <cofactor evidence="6">
        <name>Zn(2+)</name>
        <dbReference type="ChEBI" id="CHEBI:29105"/>
    </cofactor>
    <text evidence="6">Binds 2 Zn(2+) ions per subunit.</text>
</comment>
<dbReference type="GO" id="GO:0030574">
    <property type="term" value="P:collagen catabolic process"/>
    <property type="evidence" value="ECO:0007669"/>
    <property type="project" value="TreeGrafter"/>
</dbReference>
<dbReference type="PRINTS" id="PR00138">
    <property type="entry name" value="MATRIXIN"/>
</dbReference>
<feature type="binding site" evidence="6">
    <location>
        <position position="46"/>
    </location>
    <ligand>
        <name>Zn(2+)</name>
        <dbReference type="ChEBI" id="CHEBI:29105"/>
        <label>1</label>
    </ligand>
</feature>
<keyword evidence="3" id="KW-0378">Hydrolase</keyword>
<accession>A0AAD4S6G0</accession>
<keyword evidence="4 6" id="KW-0862">Zinc</keyword>
<dbReference type="InterPro" id="IPR021190">
    <property type="entry name" value="Pept_M10A"/>
</dbReference>
<evidence type="ECO:0000256" key="6">
    <source>
        <dbReference type="PIRSR" id="PIRSR621190-2"/>
    </source>
</evidence>
<feature type="binding site" evidence="6">
    <location>
        <position position="35"/>
    </location>
    <ligand>
        <name>Zn(2+)</name>
        <dbReference type="ChEBI" id="CHEBI:29105"/>
        <label>1</label>
    </ligand>
</feature>
<dbReference type="Pfam" id="PF00413">
    <property type="entry name" value="Peptidase_M10"/>
    <property type="match status" value="1"/>
</dbReference>
<dbReference type="SUPFAM" id="SSF55486">
    <property type="entry name" value="Metalloproteases ('zincins'), catalytic domain"/>
    <property type="match status" value="1"/>
</dbReference>
<reference evidence="9" key="1">
    <citation type="submission" date="2022-04" db="EMBL/GenBank/DDBJ databases">
        <title>A functionally conserved STORR gene fusion in Papaver species that diverged 16.8 million years ago.</title>
        <authorList>
            <person name="Catania T."/>
        </authorList>
    </citation>
    <scope>NUCLEOTIDE SEQUENCE</scope>
    <source>
        <strain evidence="9">S-188037</strain>
    </source>
</reference>
<name>A0AAD4S6G0_9MAGN</name>
<feature type="binding site" evidence="6">
    <location>
        <position position="92"/>
    </location>
    <ligand>
        <name>Zn(2+)</name>
        <dbReference type="ChEBI" id="CHEBI:29105"/>
        <label>2</label>
        <note>catalytic</note>
    </ligand>
</feature>
<dbReference type="InterPro" id="IPR001818">
    <property type="entry name" value="Pept_M10_metallopeptidase"/>
</dbReference>
<proteinExistence type="predicted"/>
<organism evidence="9 10">
    <name type="scientific">Papaver atlanticum</name>
    <dbReference type="NCBI Taxonomy" id="357466"/>
    <lineage>
        <taxon>Eukaryota</taxon>
        <taxon>Viridiplantae</taxon>
        <taxon>Streptophyta</taxon>
        <taxon>Embryophyta</taxon>
        <taxon>Tracheophyta</taxon>
        <taxon>Spermatophyta</taxon>
        <taxon>Magnoliopsida</taxon>
        <taxon>Ranunculales</taxon>
        <taxon>Papaveraceae</taxon>
        <taxon>Papaveroideae</taxon>
        <taxon>Papaver</taxon>
    </lineage>
</organism>
<keyword evidence="7" id="KW-0472">Membrane</keyword>
<feature type="transmembrane region" description="Helical" evidence="7">
    <location>
        <begin position="142"/>
        <end position="167"/>
    </location>
</feature>
<feature type="binding site" evidence="6">
    <location>
        <position position="22"/>
    </location>
    <ligand>
        <name>Zn(2+)</name>
        <dbReference type="ChEBI" id="CHEBI:29105"/>
        <label>1</label>
    </ligand>
</feature>
<dbReference type="GO" id="GO:0006508">
    <property type="term" value="P:proteolysis"/>
    <property type="evidence" value="ECO:0007669"/>
    <property type="project" value="UniProtKB-KW"/>
</dbReference>
<dbReference type="PANTHER" id="PTHR10201:SF321">
    <property type="entry name" value="METALLOENDOPROTEINASE 4-MMP"/>
    <property type="match status" value="1"/>
</dbReference>
<dbReference type="GO" id="GO:0004222">
    <property type="term" value="F:metalloendopeptidase activity"/>
    <property type="evidence" value="ECO:0007669"/>
    <property type="project" value="InterPro"/>
</dbReference>
<keyword evidence="1" id="KW-0645">Protease</keyword>
<feature type="binding site" evidence="6">
    <location>
        <position position="74"/>
    </location>
    <ligand>
        <name>Zn(2+)</name>
        <dbReference type="ChEBI" id="CHEBI:29105"/>
        <label>2</label>
        <note>catalytic</note>
    </ligand>
</feature>
<keyword evidence="7" id="KW-0812">Transmembrane</keyword>